<dbReference type="Proteomes" id="UP001205843">
    <property type="component" value="Unassembled WGS sequence"/>
</dbReference>
<reference evidence="3" key="1">
    <citation type="submission" date="2022-03" db="EMBL/GenBank/DDBJ databases">
        <title>Genomic Encyclopedia of Type Strains, Phase III (KMG-III): the genomes of soil and plant-associated and newly described type strains.</title>
        <authorList>
            <person name="Whitman W."/>
        </authorList>
    </citation>
    <scope>NUCLEOTIDE SEQUENCE</scope>
    <source>
        <strain evidence="3">ANL 6-2</strain>
    </source>
</reference>
<name>A0AAE3G3W6_9GAMM</name>
<dbReference type="EMBL" id="JALJXV010000005">
    <property type="protein sequence ID" value="MCP1675330.1"/>
    <property type="molecule type" value="Genomic_DNA"/>
</dbReference>
<evidence type="ECO:0000259" key="2">
    <source>
        <dbReference type="Pfam" id="PF13767"/>
    </source>
</evidence>
<evidence type="ECO:0000313" key="4">
    <source>
        <dbReference type="Proteomes" id="UP001205843"/>
    </source>
</evidence>
<keyword evidence="1" id="KW-0732">Signal</keyword>
<dbReference type="InterPro" id="IPR025433">
    <property type="entry name" value="DUF4168"/>
</dbReference>
<evidence type="ECO:0000256" key="1">
    <source>
        <dbReference type="SAM" id="SignalP"/>
    </source>
</evidence>
<feature type="signal peptide" evidence="1">
    <location>
        <begin position="1"/>
        <end position="26"/>
    </location>
</feature>
<comment type="caution">
    <text evidence="3">The sequence shown here is derived from an EMBL/GenBank/DDBJ whole genome shotgun (WGS) entry which is preliminary data.</text>
</comment>
<proteinExistence type="predicted"/>
<dbReference type="AlphaFoldDB" id="A0AAE3G3W6"/>
<protein>
    <recommendedName>
        <fullName evidence="2">DUF4168 domain-containing protein</fullName>
    </recommendedName>
</protein>
<sequence length="132" mass="14740">MQSSIRYLATLIALAALALAPSFATADDGPDLYENEVADSTELSADDIDDDQLAGLYIAANNIQEVRAEYAALIQEADESQRMDLRQQANEEMRRVLVDADLDPDLYREIAYLLQQDEDLMQRLNAVVASMR</sequence>
<dbReference type="RefSeq" id="WP_253478622.1">
    <property type="nucleotide sequence ID" value="NZ_JALJXV010000005.1"/>
</dbReference>
<keyword evidence="4" id="KW-1185">Reference proteome</keyword>
<gene>
    <name evidence="3" type="ORF">J2T57_002478</name>
</gene>
<dbReference type="Pfam" id="PF13767">
    <property type="entry name" value="DUF4168"/>
    <property type="match status" value="1"/>
</dbReference>
<feature type="chain" id="PRO_5042039687" description="DUF4168 domain-containing protein" evidence="1">
    <location>
        <begin position="27"/>
        <end position="132"/>
    </location>
</feature>
<organism evidence="3 4">
    <name type="scientific">Natronocella acetinitrilica</name>
    <dbReference type="NCBI Taxonomy" id="414046"/>
    <lineage>
        <taxon>Bacteria</taxon>
        <taxon>Pseudomonadati</taxon>
        <taxon>Pseudomonadota</taxon>
        <taxon>Gammaproteobacteria</taxon>
        <taxon>Chromatiales</taxon>
        <taxon>Ectothiorhodospiraceae</taxon>
        <taxon>Natronocella</taxon>
    </lineage>
</organism>
<feature type="domain" description="DUF4168" evidence="2">
    <location>
        <begin position="59"/>
        <end position="123"/>
    </location>
</feature>
<accession>A0AAE3G3W6</accession>
<evidence type="ECO:0000313" key="3">
    <source>
        <dbReference type="EMBL" id="MCP1675330.1"/>
    </source>
</evidence>